<gene>
    <name evidence="1" type="ORF">S03H2_45558</name>
</gene>
<proteinExistence type="predicted"/>
<evidence type="ECO:0000313" key="1">
    <source>
        <dbReference type="EMBL" id="GAH71969.1"/>
    </source>
</evidence>
<protein>
    <submittedName>
        <fullName evidence="1">Uncharacterized protein</fullName>
    </submittedName>
</protein>
<organism evidence="1">
    <name type="scientific">marine sediment metagenome</name>
    <dbReference type="NCBI Taxonomy" id="412755"/>
    <lineage>
        <taxon>unclassified sequences</taxon>
        <taxon>metagenomes</taxon>
        <taxon>ecological metagenomes</taxon>
    </lineage>
</organism>
<sequence length="37" mass="4486">REINRRTKVGTRWTDEGVERVARLLEEVRLNGMRLEF</sequence>
<name>X1J0X4_9ZZZZ</name>
<reference evidence="1" key="1">
    <citation type="journal article" date="2014" name="Front. Microbiol.">
        <title>High frequency of phylogenetically diverse reductive dehalogenase-homologous genes in deep subseafloor sedimentary metagenomes.</title>
        <authorList>
            <person name="Kawai M."/>
            <person name="Futagami T."/>
            <person name="Toyoda A."/>
            <person name="Takaki Y."/>
            <person name="Nishi S."/>
            <person name="Hori S."/>
            <person name="Arai W."/>
            <person name="Tsubouchi T."/>
            <person name="Morono Y."/>
            <person name="Uchiyama I."/>
            <person name="Ito T."/>
            <person name="Fujiyama A."/>
            <person name="Inagaki F."/>
            <person name="Takami H."/>
        </authorList>
    </citation>
    <scope>NUCLEOTIDE SEQUENCE</scope>
    <source>
        <strain evidence="1">Expedition CK06-06</strain>
    </source>
</reference>
<dbReference type="AlphaFoldDB" id="X1J0X4"/>
<accession>X1J0X4</accession>
<feature type="non-terminal residue" evidence="1">
    <location>
        <position position="1"/>
    </location>
</feature>
<comment type="caution">
    <text evidence="1">The sequence shown here is derived from an EMBL/GenBank/DDBJ whole genome shotgun (WGS) entry which is preliminary data.</text>
</comment>
<dbReference type="EMBL" id="BARU01028555">
    <property type="protein sequence ID" value="GAH71969.1"/>
    <property type="molecule type" value="Genomic_DNA"/>
</dbReference>